<dbReference type="InterPro" id="IPR013538">
    <property type="entry name" value="ASHA1/2-like_C"/>
</dbReference>
<feature type="domain" description="Activator of Hsp90 ATPase homologue 1/2-like C-terminal" evidence="2">
    <location>
        <begin position="54"/>
        <end position="147"/>
    </location>
</feature>
<keyword evidence="4" id="KW-1185">Reference proteome</keyword>
<dbReference type="Proteomes" id="UP000830115">
    <property type="component" value="Chromosome"/>
</dbReference>
<organism evidence="3 4">
    <name type="scientific">Streptomyces halobius</name>
    <dbReference type="NCBI Taxonomy" id="2879846"/>
    <lineage>
        <taxon>Bacteria</taxon>
        <taxon>Bacillati</taxon>
        <taxon>Actinomycetota</taxon>
        <taxon>Actinomycetes</taxon>
        <taxon>Kitasatosporales</taxon>
        <taxon>Streptomycetaceae</taxon>
        <taxon>Streptomyces</taxon>
    </lineage>
</organism>
<evidence type="ECO:0000313" key="4">
    <source>
        <dbReference type="Proteomes" id="UP000830115"/>
    </source>
</evidence>
<evidence type="ECO:0000313" key="3">
    <source>
        <dbReference type="EMBL" id="UQA90733.1"/>
    </source>
</evidence>
<evidence type="ECO:0000256" key="1">
    <source>
        <dbReference type="ARBA" id="ARBA00006817"/>
    </source>
</evidence>
<accession>A0ABY4M0S6</accession>
<protein>
    <submittedName>
        <fullName evidence="3">SRPBCC domain-containing protein</fullName>
    </submittedName>
</protein>
<dbReference type="RefSeq" id="WP_248861500.1">
    <property type="nucleotide sequence ID" value="NZ_CP086322.1"/>
</dbReference>
<dbReference type="InterPro" id="IPR023393">
    <property type="entry name" value="START-like_dom_sf"/>
</dbReference>
<dbReference type="Gene3D" id="3.30.530.20">
    <property type="match status" value="1"/>
</dbReference>
<reference evidence="3" key="1">
    <citation type="submission" date="2021-10" db="EMBL/GenBank/DDBJ databases">
        <title>Streptomyces nigrumlapis sp.nov.,an antimicrobial producing actinobacterium isolated from Black Gobi rocks.</title>
        <authorList>
            <person name="Wen Y."/>
            <person name="Zhang W."/>
            <person name="Liu X.G."/>
        </authorList>
    </citation>
    <scope>NUCLEOTIDE SEQUENCE</scope>
    <source>
        <strain evidence="3">ST13-2-2</strain>
    </source>
</reference>
<name>A0ABY4M0S6_9ACTN</name>
<dbReference type="EMBL" id="CP086322">
    <property type="protein sequence ID" value="UQA90733.1"/>
    <property type="molecule type" value="Genomic_DNA"/>
</dbReference>
<dbReference type="Pfam" id="PF08327">
    <property type="entry name" value="AHSA1"/>
    <property type="match status" value="1"/>
</dbReference>
<dbReference type="SUPFAM" id="SSF55961">
    <property type="entry name" value="Bet v1-like"/>
    <property type="match status" value="1"/>
</dbReference>
<sequence length="154" mass="17190">MEHESVQAAVELPLDRPASFELFTSGFDRWWPRDFSWSGPDGLTCIGIECQSEGALYEIGPHGLRWDWGRVLDWSPQSGLVFSWQIGPDRVPIPRVEQATEVAVTFTEQAAGTLVEVHHHGWERHGDLGAGYRQDFTYAWPTALAALRGVATKG</sequence>
<gene>
    <name evidence="3" type="ORF">K9S39_01470</name>
</gene>
<proteinExistence type="inferred from homology"/>
<evidence type="ECO:0000259" key="2">
    <source>
        <dbReference type="Pfam" id="PF08327"/>
    </source>
</evidence>
<comment type="similarity">
    <text evidence="1">Belongs to the AHA1 family.</text>
</comment>